<reference evidence="10 11" key="1">
    <citation type="journal article" date="2007" name="Nature">
        <title>Evolution of genes and genomes on the Drosophila phylogeny.</title>
        <authorList>
            <consortium name="Drosophila 12 Genomes Consortium"/>
            <person name="Clark A.G."/>
            <person name="Eisen M.B."/>
            <person name="Smith D.R."/>
            <person name="Bergman C.M."/>
            <person name="Oliver B."/>
            <person name="Markow T.A."/>
            <person name="Kaufman T.C."/>
            <person name="Kellis M."/>
            <person name="Gelbart W."/>
            <person name="Iyer V.N."/>
            <person name="Pollard D.A."/>
            <person name="Sackton T.B."/>
            <person name="Larracuente A.M."/>
            <person name="Singh N.D."/>
            <person name="Abad J.P."/>
            <person name="Abt D.N."/>
            <person name="Adryan B."/>
            <person name="Aguade M."/>
            <person name="Akashi H."/>
            <person name="Anderson W.W."/>
            <person name="Aquadro C.F."/>
            <person name="Ardell D.H."/>
            <person name="Arguello R."/>
            <person name="Artieri C.G."/>
            <person name="Barbash D.A."/>
            <person name="Barker D."/>
            <person name="Barsanti P."/>
            <person name="Batterham P."/>
            <person name="Batzoglou S."/>
            <person name="Begun D."/>
            <person name="Bhutkar A."/>
            <person name="Blanco E."/>
            <person name="Bosak S.A."/>
            <person name="Bradley R.K."/>
            <person name="Brand A.D."/>
            <person name="Brent M.R."/>
            <person name="Brooks A.N."/>
            <person name="Brown R.H."/>
            <person name="Butlin R.K."/>
            <person name="Caggese C."/>
            <person name="Calvi B.R."/>
            <person name="Bernardo de Carvalho A."/>
            <person name="Caspi A."/>
            <person name="Castrezana S."/>
            <person name="Celniker S.E."/>
            <person name="Chang J.L."/>
            <person name="Chapple C."/>
            <person name="Chatterji S."/>
            <person name="Chinwalla A."/>
            <person name="Civetta A."/>
            <person name="Clifton S.W."/>
            <person name="Comeron J.M."/>
            <person name="Costello J.C."/>
            <person name="Coyne J.A."/>
            <person name="Daub J."/>
            <person name="David R.G."/>
            <person name="Delcher A.L."/>
            <person name="Delehaunty K."/>
            <person name="Do C.B."/>
            <person name="Ebling H."/>
            <person name="Edwards K."/>
            <person name="Eickbush T."/>
            <person name="Evans J.D."/>
            <person name="Filipski A."/>
            <person name="Findeiss S."/>
            <person name="Freyhult E."/>
            <person name="Fulton L."/>
            <person name="Fulton R."/>
            <person name="Garcia A.C."/>
            <person name="Gardiner A."/>
            <person name="Garfield D.A."/>
            <person name="Garvin B.E."/>
            <person name="Gibson G."/>
            <person name="Gilbert D."/>
            <person name="Gnerre S."/>
            <person name="Godfrey J."/>
            <person name="Good R."/>
            <person name="Gotea V."/>
            <person name="Gravely B."/>
            <person name="Greenberg A.J."/>
            <person name="Griffiths-Jones S."/>
            <person name="Gross S."/>
            <person name="Guigo R."/>
            <person name="Gustafson E.A."/>
            <person name="Haerty W."/>
            <person name="Hahn M.W."/>
            <person name="Halligan D.L."/>
            <person name="Halpern A.L."/>
            <person name="Halter G.M."/>
            <person name="Han M.V."/>
            <person name="Heger A."/>
            <person name="Hillier L."/>
            <person name="Hinrichs A.S."/>
            <person name="Holmes I."/>
            <person name="Hoskins R.A."/>
            <person name="Hubisz M.J."/>
            <person name="Hultmark D."/>
            <person name="Huntley M.A."/>
            <person name="Jaffe D.B."/>
            <person name="Jagadeeshan S."/>
            <person name="Jeck W.R."/>
            <person name="Johnson J."/>
            <person name="Jones C.D."/>
            <person name="Jordan W.C."/>
            <person name="Karpen G.H."/>
            <person name="Kataoka E."/>
            <person name="Keightley P.D."/>
            <person name="Kheradpour P."/>
            <person name="Kirkness E.F."/>
            <person name="Koerich L.B."/>
            <person name="Kristiansen K."/>
            <person name="Kudrna D."/>
            <person name="Kulathinal R.J."/>
            <person name="Kumar S."/>
            <person name="Kwok R."/>
            <person name="Lander E."/>
            <person name="Langley C.H."/>
            <person name="Lapoint R."/>
            <person name="Lazzaro B.P."/>
            <person name="Lee S.J."/>
            <person name="Levesque L."/>
            <person name="Li R."/>
            <person name="Lin C.F."/>
            <person name="Lin M.F."/>
            <person name="Lindblad-Toh K."/>
            <person name="Llopart A."/>
            <person name="Long M."/>
            <person name="Low L."/>
            <person name="Lozovsky E."/>
            <person name="Lu J."/>
            <person name="Luo M."/>
            <person name="Machado C.A."/>
            <person name="Makalowski W."/>
            <person name="Marzo M."/>
            <person name="Matsuda M."/>
            <person name="Matzkin L."/>
            <person name="McAllister B."/>
            <person name="McBride C.S."/>
            <person name="McKernan B."/>
            <person name="McKernan K."/>
            <person name="Mendez-Lago M."/>
            <person name="Minx P."/>
            <person name="Mollenhauer M.U."/>
            <person name="Montooth K."/>
            <person name="Mount S.M."/>
            <person name="Mu X."/>
            <person name="Myers E."/>
            <person name="Negre B."/>
            <person name="Newfeld S."/>
            <person name="Nielsen R."/>
            <person name="Noor M.A."/>
            <person name="O'Grady P."/>
            <person name="Pachter L."/>
            <person name="Papaceit M."/>
            <person name="Parisi M.J."/>
            <person name="Parisi M."/>
            <person name="Parts L."/>
            <person name="Pedersen J.S."/>
            <person name="Pesole G."/>
            <person name="Phillippy A.M."/>
            <person name="Ponting C.P."/>
            <person name="Pop M."/>
            <person name="Porcelli D."/>
            <person name="Powell J.R."/>
            <person name="Prohaska S."/>
            <person name="Pruitt K."/>
            <person name="Puig M."/>
            <person name="Quesneville H."/>
            <person name="Ram K.R."/>
            <person name="Rand D."/>
            <person name="Rasmussen M.D."/>
            <person name="Reed L.K."/>
            <person name="Reenan R."/>
            <person name="Reily A."/>
            <person name="Remington K.A."/>
            <person name="Rieger T.T."/>
            <person name="Ritchie M.G."/>
            <person name="Robin C."/>
            <person name="Rogers Y.H."/>
            <person name="Rohde C."/>
            <person name="Rozas J."/>
            <person name="Rubenfield M.J."/>
            <person name="Ruiz A."/>
            <person name="Russo S."/>
            <person name="Salzberg S.L."/>
            <person name="Sanchez-Gracia A."/>
            <person name="Saranga D.J."/>
            <person name="Sato H."/>
            <person name="Schaeffer S.W."/>
            <person name="Schatz M.C."/>
            <person name="Schlenke T."/>
            <person name="Schwartz R."/>
            <person name="Segarra C."/>
            <person name="Singh R.S."/>
            <person name="Sirot L."/>
            <person name="Sirota M."/>
            <person name="Sisneros N.B."/>
            <person name="Smith C.D."/>
            <person name="Smith T.F."/>
            <person name="Spieth J."/>
            <person name="Stage D.E."/>
            <person name="Stark A."/>
            <person name="Stephan W."/>
            <person name="Strausberg R.L."/>
            <person name="Strempel S."/>
            <person name="Sturgill D."/>
            <person name="Sutton G."/>
            <person name="Sutton G.G."/>
            <person name="Tao W."/>
            <person name="Teichmann S."/>
            <person name="Tobari Y.N."/>
            <person name="Tomimura Y."/>
            <person name="Tsolas J.M."/>
            <person name="Valente V.L."/>
            <person name="Venter E."/>
            <person name="Venter J.C."/>
            <person name="Vicario S."/>
            <person name="Vieira F.G."/>
            <person name="Vilella A.J."/>
            <person name="Villasante A."/>
            <person name="Walenz B."/>
            <person name="Wang J."/>
            <person name="Wasserman M."/>
            <person name="Watts T."/>
            <person name="Wilson D."/>
            <person name="Wilson R.K."/>
            <person name="Wing R.A."/>
            <person name="Wolfner M.F."/>
            <person name="Wong A."/>
            <person name="Wong G.K."/>
            <person name="Wu C.I."/>
            <person name="Wu G."/>
            <person name="Yamamoto D."/>
            <person name="Yang H.P."/>
            <person name="Yang S.P."/>
            <person name="Yorke J.A."/>
            <person name="Yoshida K."/>
            <person name="Zdobnov E."/>
            <person name="Zhang P."/>
            <person name="Zhang Y."/>
            <person name="Zimin A.V."/>
            <person name="Baldwin J."/>
            <person name="Abdouelleil A."/>
            <person name="Abdulkadir J."/>
            <person name="Abebe A."/>
            <person name="Abera B."/>
            <person name="Abreu J."/>
            <person name="Acer S.C."/>
            <person name="Aftuck L."/>
            <person name="Alexander A."/>
            <person name="An P."/>
            <person name="Anderson E."/>
            <person name="Anderson S."/>
            <person name="Arachi H."/>
            <person name="Azer M."/>
            <person name="Bachantsang P."/>
            <person name="Barry A."/>
            <person name="Bayul T."/>
            <person name="Berlin A."/>
            <person name="Bessette D."/>
            <person name="Bloom T."/>
            <person name="Blye J."/>
            <person name="Boguslavskiy L."/>
            <person name="Bonnet C."/>
            <person name="Boukhgalter B."/>
            <person name="Bourzgui I."/>
            <person name="Brown A."/>
            <person name="Cahill P."/>
            <person name="Channer S."/>
            <person name="Cheshatsang Y."/>
            <person name="Chuda L."/>
            <person name="Citroen M."/>
            <person name="Collymore A."/>
            <person name="Cooke P."/>
            <person name="Costello M."/>
            <person name="D'Aco K."/>
            <person name="Daza R."/>
            <person name="De Haan G."/>
            <person name="DeGray S."/>
            <person name="DeMaso C."/>
            <person name="Dhargay N."/>
            <person name="Dooley K."/>
            <person name="Dooley E."/>
            <person name="Doricent M."/>
            <person name="Dorje P."/>
            <person name="Dorjee K."/>
            <person name="Dupes A."/>
            <person name="Elong R."/>
            <person name="Falk J."/>
            <person name="Farina A."/>
            <person name="Faro S."/>
            <person name="Ferguson D."/>
            <person name="Fisher S."/>
            <person name="Foley C.D."/>
            <person name="Franke A."/>
            <person name="Friedrich D."/>
            <person name="Gadbois L."/>
            <person name="Gearin G."/>
            <person name="Gearin C.R."/>
            <person name="Giannoukos G."/>
            <person name="Goode T."/>
            <person name="Graham J."/>
            <person name="Grandbois E."/>
            <person name="Grewal S."/>
            <person name="Gyaltsen K."/>
            <person name="Hafez N."/>
            <person name="Hagos B."/>
            <person name="Hall J."/>
            <person name="Henson C."/>
            <person name="Hollinger A."/>
            <person name="Honan T."/>
            <person name="Huard M.D."/>
            <person name="Hughes L."/>
            <person name="Hurhula B."/>
            <person name="Husby M.E."/>
            <person name="Kamat A."/>
            <person name="Kanga B."/>
            <person name="Kashin S."/>
            <person name="Khazanovich D."/>
            <person name="Kisner P."/>
            <person name="Lance K."/>
            <person name="Lara M."/>
            <person name="Lee W."/>
            <person name="Lennon N."/>
            <person name="Letendre F."/>
            <person name="LeVine R."/>
            <person name="Lipovsky A."/>
            <person name="Liu X."/>
            <person name="Liu J."/>
            <person name="Liu S."/>
            <person name="Lokyitsang T."/>
            <person name="Lokyitsang Y."/>
            <person name="Lubonja R."/>
            <person name="Lui A."/>
            <person name="MacDonald P."/>
            <person name="Magnisalis V."/>
            <person name="Maru K."/>
            <person name="Matthews C."/>
            <person name="McCusker W."/>
            <person name="McDonough S."/>
            <person name="Mehta T."/>
            <person name="Meldrim J."/>
            <person name="Meneus L."/>
            <person name="Mihai O."/>
            <person name="Mihalev A."/>
            <person name="Mihova T."/>
            <person name="Mittelman R."/>
            <person name="Mlenga V."/>
            <person name="Montmayeur A."/>
            <person name="Mulrain L."/>
            <person name="Navidi A."/>
            <person name="Naylor J."/>
            <person name="Negash T."/>
            <person name="Nguyen T."/>
            <person name="Nguyen N."/>
            <person name="Nicol R."/>
            <person name="Norbu C."/>
            <person name="Norbu N."/>
            <person name="Novod N."/>
            <person name="O'Neill B."/>
            <person name="Osman S."/>
            <person name="Markiewicz E."/>
            <person name="Oyono O.L."/>
            <person name="Patti C."/>
            <person name="Phunkhang P."/>
            <person name="Pierre F."/>
            <person name="Priest M."/>
            <person name="Raghuraman S."/>
            <person name="Rege F."/>
            <person name="Reyes R."/>
            <person name="Rise C."/>
            <person name="Rogov P."/>
            <person name="Ross K."/>
            <person name="Ryan E."/>
            <person name="Settipalli S."/>
            <person name="Shea T."/>
            <person name="Sherpa N."/>
            <person name="Shi L."/>
            <person name="Shih D."/>
            <person name="Sparrow T."/>
            <person name="Spaulding J."/>
            <person name="Stalker J."/>
            <person name="Stange-Thomann N."/>
            <person name="Stavropoulos S."/>
            <person name="Stone C."/>
            <person name="Strader C."/>
            <person name="Tesfaye S."/>
            <person name="Thomson T."/>
            <person name="Thoulutsang Y."/>
            <person name="Thoulutsang D."/>
            <person name="Topham K."/>
            <person name="Topping I."/>
            <person name="Tsamla T."/>
            <person name="Vassiliev H."/>
            <person name="Vo A."/>
            <person name="Wangchuk T."/>
            <person name="Wangdi T."/>
            <person name="Weiand M."/>
            <person name="Wilkinson J."/>
            <person name="Wilson A."/>
            <person name="Yadav S."/>
            <person name="Young G."/>
            <person name="Yu Q."/>
            <person name="Zembek L."/>
            <person name="Zhong D."/>
            <person name="Zimmer A."/>
            <person name="Zwirko Z."/>
            <person name="Jaffe D.B."/>
            <person name="Alvarez P."/>
            <person name="Brockman W."/>
            <person name="Butler J."/>
            <person name="Chin C."/>
            <person name="Gnerre S."/>
            <person name="Grabherr M."/>
            <person name="Kleber M."/>
            <person name="Mauceli E."/>
            <person name="MacCallum I."/>
        </authorList>
    </citation>
    <scope>NUCLEOTIDE SEQUENCE [LARGE SCALE GENOMIC DNA]</scope>
    <source>
        <strain evidence="11">Rob3c / Tucson 14021-0248.25</strain>
    </source>
</reference>
<dbReference type="Pfam" id="PF00049">
    <property type="entry name" value="Insulin"/>
    <property type="match status" value="1"/>
</dbReference>
<gene>
    <name evidence="10" type="primary">Dsec\GM25185</name>
    <name evidence="10" type="ORF">Dsec_GM25185</name>
</gene>
<dbReference type="PANTHER" id="PTHR13647">
    <property type="entry name" value="INSULIN-LIKE PEPTIDE 2-RELATED"/>
    <property type="match status" value="1"/>
</dbReference>
<comment type="similarity">
    <text evidence="1 6">Belongs to the insulin family.</text>
</comment>
<dbReference type="HOGENOM" id="CLU_1706141_0_0_1"/>
<dbReference type="PRINTS" id="PR00276">
    <property type="entry name" value="INSULINFAMLY"/>
</dbReference>
<evidence type="ECO:0000256" key="2">
    <source>
        <dbReference type="ARBA" id="ARBA00011207"/>
    </source>
</evidence>
<keyword evidence="3" id="KW-0165">Cleavage on pair of basic residues</keyword>
<dbReference type="EMBL" id="CH480815">
    <property type="protein sequence ID" value="EDW40928.1"/>
    <property type="molecule type" value="Genomic_DNA"/>
</dbReference>
<dbReference type="SUPFAM" id="SSF56994">
    <property type="entry name" value="Insulin-like"/>
    <property type="match status" value="1"/>
</dbReference>
<sequence length="157" mass="17139">MFSQHSGAAAHGLRLQSLLIAAVLTAAMAMSTTTGSGHQLLPPGNHKLCGPALSDAMDVVCPHGFNTMPKKRESLLLANSNDDDEDAKQEEEDDSSMWQTLDGAGYSFSPLLTNLYGSEVLIKTRRRYRRHLTGGVYDECCVKTCSYLELAIYCLPK</sequence>
<dbReference type="Gene3D" id="1.10.100.10">
    <property type="entry name" value="Insulin-like"/>
    <property type="match status" value="1"/>
</dbReference>
<dbReference type="SMART" id="SM00078">
    <property type="entry name" value="IlGF"/>
    <property type="match status" value="1"/>
</dbReference>
<name>B4HLA9_DROSE</name>
<evidence type="ECO:0000256" key="3">
    <source>
        <dbReference type="ARBA" id="ARBA00022685"/>
    </source>
</evidence>
<keyword evidence="4 8" id="KW-0732">Signal</keyword>
<evidence type="ECO:0000256" key="1">
    <source>
        <dbReference type="ARBA" id="ARBA00009034"/>
    </source>
</evidence>
<comment type="subunit">
    <text evidence="2">Heterodimer of a B chain and an A chain linked by two disulfide bonds.</text>
</comment>
<evidence type="ECO:0000256" key="7">
    <source>
        <dbReference type="SAM" id="MobiDB-lite"/>
    </source>
</evidence>
<evidence type="ECO:0000256" key="8">
    <source>
        <dbReference type="SAM" id="SignalP"/>
    </source>
</evidence>
<keyword evidence="5" id="KW-1015">Disulfide bond</keyword>
<dbReference type="OMA" id="VYDECCV"/>
<evidence type="ECO:0000313" key="11">
    <source>
        <dbReference type="Proteomes" id="UP000001292"/>
    </source>
</evidence>
<evidence type="ECO:0000313" key="10">
    <source>
        <dbReference type="EMBL" id="EDW40928.1"/>
    </source>
</evidence>
<feature type="domain" description="Insulin-like" evidence="9">
    <location>
        <begin position="46"/>
        <end position="154"/>
    </location>
</feature>
<dbReference type="InterPro" id="IPR016179">
    <property type="entry name" value="Insulin-like"/>
</dbReference>
<feature type="compositionally biased region" description="Acidic residues" evidence="7">
    <location>
        <begin position="81"/>
        <end position="95"/>
    </location>
</feature>
<protein>
    <submittedName>
        <fullName evidence="10">GM25185</fullName>
    </submittedName>
</protein>
<dbReference type="PANTHER" id="PTHR13647:SF4">
    <property type="entry name" value="INSULIN-LIKE PEPTIDE 1-RELATED"/>
    <property type="match status" value="1"/>
</dbReference>
<evidence type="ECO:0000256" key="4">
    <source>
        <dbReference type="ARBA" id="ARBA00022729"/>
    </source>
</evidence>
<accession>B4HLA9</accession>
<proteinExistence type="inferred from homology"/>
<feature type="chain" id="PRO_5002808991" evidence="8">
    <location>
        <begin position="30"/>
        <end position="157"/>
    </location>
</feature>
<dbReference type="InterPro" id="IPR022353">
    <property type="entry name" value="Insulin_CS"/>
</dbReference>
<dbReference type="AlphaFoldDB" id="B4HLA9"/>
<dbReference type="PhylomeDB" id="B4HLA9"/>
<dbReference type="GO" id="GO:0005179">
    <property type="term" value="F:hormone activity"/>
    <property type="evidence" value="ECO:0007669"/>
    <property type="project" value="InterPro"/>
</dbReference>
<dbReference type="PROSITE" id="PS00262">
    <property type="entry name" value="INSULIN"/>
    <property type="match status" value="1"/>
</dbReference>
<feature type="region of interest" description="Disordered" evidence="7">
    <location>
        <begin position="77"/>
        <end position="96"/>
    </location>
</feature>
<evidence type="ECO:0000256" key="5">
    <source>
        <dbReference type="ARBA" id="ARBA00023157"/>
    </source>
</evidence>
<dbReference type="GO" id="GO:0005576">
    <property type="term" value="C:extracellular region"/>
    <property type="evidence" value="ECO:0007669"/>
    <property type="project" value="UniProtKB-SubCell"/>
</dbReference>
<comment type="subcellular location">
    <subcellularLocation>
        <location evidence="6">Secreted</location>
    </subcellularLocation>
</comment>
<dbReference type="Proteomes" id="UP000001292">
    <property type="component" value="Unassembled WGS sequence"/>
</dbReference>
<evidence type="ECO:0000259" key="9">
    <source>
        <dbReference type="SMART" id="SM00078"/>
    </source>
</evidence>
<dbReference type="InterPro" id="IPR036438">
    <property type="entry name" value="Insulin-like_sf"/>
</dbReference>
<dbReference type="InterPro" id="IPR022352">
    <property type="entry name" value="Ins/IGF/rlx"/>
</dbReference>
<organism evidence="11">
    <name type="scientific">Drosophila sechellia</name>
    <name type="common">Fruit fly</name>
    <dbReference type="NCBI Taxonomy" id="7238"/>
    <lineage>
        <taxon>Eukaryota</taxon>
        <taxon>Metazoa</taxon>
        <taxon>Ecdysozoa</taxon>
        <taxon>Arthropoda</taxon>
        <taxon>Hexapoda</taxon>
        <taxon>Insecta</taxon>
        <taxon>Pterygota</taxon>
        <taxon>Neoptera</taxon>
        <taxon>Endopterygota</taxon>
        <taxon>Diptera</taxon>
        <taxon>Brachycera</taxon>
        <taxon>Muscomorpha</taxon>
        <taxon>Ephydroidea</taxon>
        <taxon>Drosophilidae</taxon>
        <taxon>Drosophila</taxon>
        <taxon>Sophophora</taxon>
    </lineage>
</organism>
<feature type="signal peptide" evidence="8">
    <location>
        <begin position="1"/>
        <end position="29"/>
    </location>
</feature>
<keyword evidence="6" id="KW-0964">Secreted</keyword>
<keyword evidence="11" id="KW-1185">Reference proteome</keyword>
<dbReference type="STRING" id="7238.B4HLA9"/>
<evidence type="ECO:0000256" key="6">
    <source>
        <dbReference type="RuleBase" id="RU000406"/>
    </source>
</evidence>